<evidence type="ECO:0000313" key="3">
    <source>
        <dbReference type="Proteomes" id="UP001146793"/>
    </source>
</evidence>
<sequence length="211" mass="24778">MNLVYSRKMENLVESQFSKKKCLTLMKTQKKKQTAGLDFMKVLPEEISLKVFSYLDPKTLGMCNSVSQEWNRITNDDLLWHEKSSKVSKTFTRYRSGWKALYFAKQKKEELNENSQIFMDVNAIDSFKYFSGNSCSSHNHPSIFAHHGCLNISGKGIYLEIPTERSVEALNLYAMLLKKRKYHPKFRIGQNNNYDFSFDRKERMIKIIRSN</sequence>
<dbReference type="Gene3D" id="1.20.1280.50">
    <property type="match status" value="1"/>
</dbReference>
<organism evidence="2 3">
    <name type="scientific">Anaeramoeba flamelloides</name>
    <dbReference type="NCBI Taxonomy" id="1746091"/>
    <lineage>
        <taxon>Eukaryota</taxon>
        <taxon>Metamonada</taxon>
        <taxon>Anaeramoebidae</taxon>
        <taxon>Anaeramoeba</taxon>
    </lineage>
</organism>
<dbReference type="PANTHER" id="PTHR46857">
    <property type="entry name" value="EPITHELIAL CELL-TRANSFORMING SEQUENCE 2 ONCOGENE-LIKE"/>
    <property type="match status" value="1"/>
</dbReference>
<dbReference type="InterPro" id="IPR052805">
    <property type="entry name" value="GEF_Ubiquitin-Prot_Reg"/>
</dbReference>
<dbReference type="PROSITE" id="PS50181">
    <property type="entry name" value="FBOX"/>
    <property type="match status" value="1"/>
</dbReference>
<comment type="caution">
    <text evidence="2">The sequence shown here is derived from an EMBL/GenBank/DDBJ whole genome shotgun (WGS) entry which is preliminary data.</text>
</comment>
<dbReference type="PANTHER" id="PTHR46857:SF2">
    <property type="entry name" value="F-BOX ONLY PROTEIN 16"/>
    <property type="match status" value="1"/>
</dbReference>
<evidence type="ECO:0000313" key="2">
    <source>
        <dbReference type="EMBL" id="KAJ3437160.1"/>
    </source>
</evidence>
<reference evidence="2" key="1">
    <citation type="submission" date="2022-08" db="EMBL/GenBank/DDBJ databases">
        <title>Novel sulphate-reducing endosymbionts in the free-living metamonad Anaeramoeba.</title>
        <authorList>
            <person name="Jerlstrom-Hultqvist J."/>
            <person name="Cepicka I."/>
            <person name="Gallot-Lavallee L."/>
            <person name="Salas-Leiva D."/>
            <person name="Curtis B.A."/>
            <person name="Zahonova K."/>
            <person name="Pipaliya S."/>
            <person name="Dacks J."/>
            <person name="Roger A.J."/>
        </authorList>
    </citation>
    <scope>NUCLEOTIDE SEQUENCE</scope>
    <source>
        <strain evidence="2">Busselton2</strain>
    </source>
</reference>
<dbReference type="EMBL" id="JANTQA010000036">
    <property type="protein sequence ID" value="KAJ3437160.1"/>
    <property type="molecule type" value="Genomic_DNA"/>
</dbReference>
<feature type="domain" description="F-box" evidence="1">
    <location>
        <begin position="37"/>
        <end position="83"/>
    </location>
</feature>
<gene>
    <name evidence="2" type="ORF">M0812_19233</name>
</gene>
<dbReference type="Proteomes" id="UP001146793">
    <property type="component" value="Unassembled WGS sequence"/>
</dbReference>
<dbReference type="SMART" id="SM00256">
    <property type="entry name" value="FBOX"/>
    <property type="match status" value="1"/>
</dbReference>
<dbReference type="AlphaFoldDB" id="A0AAV7Z992"/>
<dbReference type="SUPFAM" id="SSF81383">
    <property type="entry name" value="F-box domain"/>
    <property type="match status" value="1"/>
</dbReference>
<dbReference type="InterPro" id="IPR001810">
    <property type="entry name" value="F-box_dom"/>
</dbReference>
<evidence type="ECO:0000259" key="1">
    <source>
        <dbReference type="PROSITE" id="PS50181"/>
    </source>
</evidence>
<accession>A0AAV7Z992</accession>
<dbReference type="InterPro" id="IPR036047">
    <property type="entry name" value="F-box-like_dom_sf"/>
</dbReference>
<protein>
    <submittedName>
        <fullName evidence="2">Epithelial cell-transforming sequence 2 oncogene-like</fullName>
    </submittedName>
</protein>
<proteinExistence type="predicted"/>
<name>A0AAV7Z992_9EUKA</name>
<dbReference type="Pfam" id="PF12937">
    <property type="entry name" value="F-box-like"/>
    <property type="match status" value="1"/>
</dbReference>